<dbReference type="Pfam" id="PF00018">
    <property type="entry name" value="SH3_1"/>
    <property type="match status" value="1"/>
</dbReference>
<dbReference type="CDD" id="cd11781">
    <property type="entry name" value="SH3_Sorbs_1"/>
    <property type="match status" value="1"/>
</dbReference>
<gene>
    <name evidence="5" type="ORF">X975_02453</name>
</gene>
<keyword evidence="6" id="KW-1185">Reference proteome</keyword>
<feature type="region of interest" description="Disordered" evidence="3">
    <location>
        <begin position="1"/>
        <end position="32"/>
    </location>
</feature>
<evidence type="ECO:0000256" key="1">
    <source>
        <dbReference type="ARBA" id="ARBA00022443"/>
    </source>
</evidence>
<dbReference type="AlphaFoldDB" id="A0A087UU10"/>
<dbReference type="Gene3D" id="2.30.30.40">
    <property type="entry name" value="SH3 Domains"/>
    <property type="match status" value="2"/>
</dbReference>
<sequence>MLKKKSATLDSRLRYDSSSKPSNSLYKQAYPPSAKSSIEIYNVRPRLIEDYEPGHSSVTDNDIRASSKRFLPEVRVPKPTYEYKNGYESDNSYLRKVEQPEGLTSEQQKVWYREIQRGGDIPQFGLGKPAPEKPKEPTIGPLPPPPLNYNVQTSCQKSTRPQTLPADYMNQNDSGFCQQMNGVYEVQMRQALHSELQQRMSPCSSQLSPNRSTIKSPSRSPDLRIPARALFDFKAESPKEISLKKGDMVMILRQLDKNWYEGEHHGTIGIFPISYVEIVPPEYVSSPVKASTDGIAKALYDFVAQTSVELSVRKVCFYFMNNVVVY</sequence>
<dbReference type="OrthoDB" id="19092at2759"/>
<dbReference type="STRING" id="407821.A0A087UU10"/>
<dbReference type="SMART" id="SM00326">
    <property type="entry name" value="SH3"/>
    <property type="match status" value="1"/>
</dbReference>
<accession>A0A087UU10</accession>
<evidence type="ECO:0000256" key="2">
    <source>
        <dbReference type="PROSITE-ProRule" id="PRU00192"/>
    </source>
</evidence>
<protein>
    <submittedName>
        <fullName evidence="5">Sorbin and SH3 domain-containing protein 2</fullName>
    </submittedName>
</protein>
<evidence type="ECO:0000259" key="4">
    <source>
        <dbReference type="PROSITE" id="PS50002"/>
    </source>
</evidence>
<evidence type="ECO:0000313" key="5">
    <source>
        <dbReference type="EMBL" id="KFM80849.1"/>
    </source>
</evidence>
<feature type="compositionally biased region" description="Polar residues" evidence="3">
    <location>
        <begin position="200"/>
        <end position="219"/>
    </location>
</feature>
<dbReference type="EMBL" id="KK121610">
    <property type="protein sequence ID" value="KFM80849.1"/>
    <property type="molecule type" value="Genomic_DNA"/>
</dbReference>
<organism evidence="5 6">
    <name type="scientific">Stegodyphus mimosarum</name>
    <name type="common">African social velvet spider</name>
    <dbReference type="NCBI Taxonomy" id="407821"/>
    <lineage>
        <taxon>Eukaryota</taxon>
        <taxon>Metazoa</taxon>
        <taxon>Ecdysozoa</taxon>
        <taxon>Arthropoda</taxon>
        <taxon>Chelicerata</taxon>
        <taxon>Arachnida</taxon>
        <taxon>Araneae</taxon>
        <taxon>Araneomorphae</taxon>
        <taxon>Entelegynae</taxon>
        <taxon>Eresoidea</taxon>
        <taxon>Eresidae</taxon>
        <taxon>Stegodyphus</taxon>
    </lineage>
</organism>
<name>A0A087UU10_STEMI</name>
<dbReference type="PRINTS" id="PR00499">
    <property type="entry name" value="P67PHOX"/>
</dbReference>
<dbReference type="PRINTS" id="PR00452">
    <property type="entry name" value="SH3DOMAIN"/>
</dbReference>
<dbReference type="InterPro" id="IPR036028">
    <property type="entry name" value="SH3-like_dom_sf"/>
</dbReference>
<feature type="non-terminal residue" evidence="5">
    <location>
        <position position="326"/>
    </location>
</feature>
<evidence type="ECO:0000313" key="6">
    <source>
        <dbReference type="Proteomes" id="UP000054359"/>
    </source>
</evidence>
<feature type="region of interest" description="Disordered" evidence="3">
    <location>
        <begin position="200"/>
        <end position="220"/>
    </location>
</feature>
<dbReference type="PANTHER" id="PTHR14167:SF116">
    <property type="entry name" value="CAP, ISOFORM AC"/>
    <property type="match status" value="1"/>
</dbReference>
<dbReference type="PANTHER" id="PTHR14167">
    <property type="entry name" value="SH3 DOMAIN-CONTAINING"/>
    <property type="match status" value="1"/>
</dbReference>
<dbReference type="PROSITE" id="PS50002">
    <property type="entry name" value="SH3"/>
    <property type="match status" value="1"/>
</dbReference>
<feature type="domain" description="SH3" evidence="4">
    <location>
        <begin position="222"/>
        <end position="281"/>
    </location>
</feature>
<dbReference type="InterPro" id="IPR001452">
    <property type="entry name" value="SH3_domain"/>
</dbReference>
<evidence type="ECO:0000256" key="3">
    <source>
        <dbReference type="SAM" id="MobiDB-lite"/>
    </source>
</evidence>
<proteinExistence type="predicted"/>
<keyword evidence="1 2" id="KW-0728">SH3 domain</keyword>
<reference evidence="5 6" key="1">
    <citation type="submission" date="2013-11" db="EMBL/GenBank/DDBJ databases">
        <title>Genome sequencing of Stegodyphus mimosarum.</title>
        <authorList>
            <person name="Bechsgaard J."/>
        </authorList>
    </citation>
    <scope>NUCLEOTIDE SEQUENCE [LARGE SCALE GENOMIC DNA]</scope>
</reference>
<dbReference type="Proteomes" id="UP000054359">
    <property type="component" value="Unassembled WGS sequence"/>
</dbReference>
<dbReference type="SUPFAM" id="SSF50044">
    <property type="entry name" value="SH3-domain"/>
    <property type="match status" value="1"/>
</dbReference>
<dbReference type="InterPro" id="IPR050384">
    <property type="entry name" value="Endophilin_SH3RF"/>
</dbReference>